<dbReference type="Proteomes" id="UP000295714">
    <property type="component" value="Unassembled WGS sequence"/>
</dbReference>
<evidence type="ECO:0000313" key="2">
    <source>
        <dbReference type="Proteomes" id="UP000295714"/>
    </source>
</evidence>
<organism evidence="1 2">
    <name type="scientific">Winogradskyella wandonensis</name>
    <dbReference type="NCBI Taxonomy" id="1442586"/>
    <lineage>
        <taxon>Bacteria</taxon>
        <taxon>Pseudomonadati</taxon>
        <taxon>Bacteroidota</taxon>
        <taxon>Flavobacteriia</taxon>
        <taxon>Flavobacteriales</taxon>
        <taxon>Flavobacteriaceae</taxon>
        <taxon>Winogradskyella</taxon>
    </lineage>
</organism>
<dbReference type="OrthoDB" id="1186960at2"/>
<keyword evidence="2" id="KW-1185">Reference proteome</keyword>
<gene>
    <name evidence="1" type="ORF">DFQ05_2213</name>
</gene>
<dbReference type="AlphaFoldDB" id="A0A4V2PT40"/>
<dbReference type="EMBL" id="SMGI01000004">
    <property type="protein sequence ID" value="TCK65001.1"/>
    <property type="molecule type" value="Genomic_DNA"/>
</dbReference>
<evidence type="ECO:0000313" key="1">
    <source>
        <dbReference type="EMBL" id="TCK65001.1"/>
    </source>
</evidence>
<name>A0A4V2PT40_9FLAO</name>
<dbReference type="RefSeq" id="WP_132705439.1">
    <property type="nucleotide sequence ID" value="NZ_SMGI01000004.1"/>
</dbReference>
<sequence>MPSAYNTTERLQLGEVGEDKNFLLEKDYSHTAIPIYEEHIKVNVQSQEFSRASYNLFLKSKEKQHHSVKVDYTDSLKVKPRYLELSIADRVSVINSIMSNENTGVDNYLLNKPDAHLISSISIVFTNEQQNRIQEADEVFVKSFGVKSYALYLYRKGVLIDTIPFSNGVVFKYSTSNFCWKQEGYSAWSIVDIVENDESCPKGTYRSPKKEKSLNQYLRF</sequence>
<accession>A0A4V2PT40</accession>
<comment type="caution">
    <text evidence="1">The sequence shown here is derived from an EMBL/GenBank/DDBJ whole genome shotgun (WGS) entry which is preliminary data.</text>
</comment>
<protein>
    <submittedName>
        <fullName evidence="1">Uncharacterized protein</fullName>
    </submittedName>
</protein>
<proteinExistence type="predicted"/>
<reference evidence="1 2" key="1">
    <citation type="journal article" date="2015" name="Stand. Genomic Sci.">
        <title>Genomic Encyclopedia of Bacterial and Archaeal Type Strains, Phase III: the genomes of soil and plant-associated and newly described type strains.</title>
        <authorList>
            <person name="Whitman W.B."/>
            <person name="Woyke T."/>
            <person name="Klenk H.P."/>
            <person name="Zhou Y."/>
            <person name="Lilburn T.G."/>
            <person name="Beck B.J."/>
            <person name="De Vos P."/>
            <person name="Vandamme P."/>
            <person name="Eisen J.A."/>
            <person name="Garrity G."/>
            <person name="Hugenholtz P."/>
            <person name="Kyrpides N.C."/>
        </authorList>
    </citation>
    <scope>NUCLEOTIDE SEQUENCE [LARGE SCALE GENOMIC DNA]</scope>
    <source>
        <strain evidence="1 2">CECT 8445</strain>
    </source>
</reference>